<reference evidence="4" key="2">
    <citation type="submission" date="2015-03" db="UniProtKB">
        <authorList>
            <consortium name="EnsemblPlants"/>
        </authorList>
    </citation>
    <scope>IDENTIFICATION</scope>
</reference>
<sequence>MLHKAIYVVRQLKKKGNTPTLLLHQNNKAVKTTSKALSTRCFKCHRVGHYANKCQKQKSLVTLEKIETEPETEDPLPIFDDYAHEPKEGSGGEQNCGHKEGSSSIHKPDRTQDLRTNVFEEEGNDVPQSKDHYMEPAKHGVQDVLNISTEVHVFHRTRLDLDHDAVVASSDSQSSVSTKPIKEPEVLQPVWWCQVC</sequence>
<evidence type="ECO:0000259" key="3">
    <source>
        <dbReference type="PROSITE" id="PS50158"/>
    </source>
</evidence>
<feature type="domain" description="CCHC-type" evidence="3">
    <location>
        <begin position="40"/>
        <end position="56"/>
    </location>
</feature>
<dbReference type="GO" id="GO:0003676">
    <property type="term" value="F:nucleic acid binding"/>
    <property type="evidence" value="ECO:0007669"/>
    <property type="project" value="InterPro"/>
</dbReference>
<dbReference type="SUPFAM" id="SSF57756">
    <property type="entry name" value="Retrovirus zinc finger-like domains"/>
    <property type="match status" value="1"/>
</dbReference>
<protein>
    <recommendedName>
        <fullName evidence="3">CCHC-type domain-containing protein</fullName>
    </recommendedName>
</protein>
<dbReference type="HOGENOM" id="CLU_043604_1_0_1"/>
<feature type="region of interest" description="Disordered" evidence="2">
    <location>
        <begin position="68"/>
        <end position="111"/>
    </location>
</feature>
<proteinExistence type="predicted"/>
<evidence type="ECO:0000313" key="4">
    <source>
        <dbReference type="EnsemblPlants" id="Bo8g021900.1"/>
    </source>
</evidence>
<dbReference type="PROSITE" id="PS50158">
    <property type="entry name" value="ZF_CCHC"/>
    <property type="match status" value="1"/>
</dbReference>
<feature type="compositionally biased region" description="Basic and acidic residues" evidence="2">
    <location>
        <begin position="81"/>
        <end position="111"/>
    </location>
</feature>
<keyword evidence="1" id="KW-0479">Metal-binding</keyword>
<accession>A0A0D3DK97</accession>
<dbReference type="Gramene" id="Bo8g021900.1">
    <property type="protein sequence ID" value="Bo8g021900.1"/>
    <property type="gene ID" value="Bo8g021900"/>
</dbReference>
<dbReference type="Gene3D" id="4.10.60.10">
    <property type="entry name" value="Zinc finger, CCHC-type"/>
    <property type="match status" value="1"/>
</dbReference>
<dbReference type="EnsemblPlants" id="Bo8g021900.1">
    <property type="protein sequence ID" value="Bo8g021900.1"/>
    <property type="gene ID" value="Bo8g021900"/>
</dbReference>
<keyword evidence="1" id="KW-0863">Zinc-finger</keyword>
<evidence type="ECO:0000256" key="2">
    <source>
        <dbReference type="SAM" id="MobiDB-lite"/>
    </source>
</evidence>
<dbReference type="InterPro" id="IPR036875">
    <property type="entry name" value="Znf_CCHC_sf"/>
</dbReference>
<keyword evidence="1" id="KW-0862">Zinc</keyword>
<evidence type="ECO:0000313" key="5">
    <source>
        <dbReference type="Proteomes" id="UP000032141"/>
    </source>
</evidence>
<dbReference type="AlphaFoldDB" id="A0A0D3DK97"/>
<dbReference type="Proteomes" id="UP000032141">
    <property type="component" value="Chromosome C8"/>
</dbReference>
<dbReference type="InterPro" id="IPR001878">
    <property type="entry name" value="Znf_CCHC"/>
</dbReference>
<keyword evidence="5" id="KW-1185">Reference proteome</keyword>
<dbReference type="GO" id="GO:0008270">
    <property type="term" value="F:zinc ion binding"/>
    <property type="evidence" value="ECO:0007669"/>
    <property type="project" value="UniProtKB-KW"/>
</dbReference>
<reference evidence="4 5" key="1">
    <citation type="journal article" date="2014" name="Genome Biol.">
        <title>Transcriptome and methylome profiling reveals relics of genome dominance in the mesopolyploid Brassica oleracea.</title>
        <authorList>
            <person name="Parkin I.A."/>
            <person name="Koh C."/>
            <person name="Tang H."/>
            <person name="Robinson S.J."/>
            <person name="Kagale S."/>
            <person name="Clarke W.E."/>
            <person name="Town C.D."/>
            <person name="Nixon J."/>
            <person name="Krishnakumar V."/>
            <person name="Bidwell S.L."/>
            <person name="Denoeud F."/>
            <person name="Belcram H."/>
            <person name="Links M.G."/>
            <person name="Just J."/>
            <person name="Clarke C."/>
            <person name="Bender T."/>
            <person name="Huebert T."/>
            <person name="Mason A.S."/>
            <person name="Pires J.C."/>
            <person name="Barker G."/>
            <person name="Moore J."/>
            <person name="Walley P.G."/>
            <person name="Manoli S."/>
            <person name="Batley J."/>
            <person name="Edwards D."/>
            <person name="Nelson M.N."/>
            <person name="Wang X."/>
            <person name="Paterson A.H."/>
            <person name="King G."/>
            <person name="Bancroft I."/>
            <person name="Chalhoub B."/>
            <person name="Sharpe A.G."/>
        </authorList>
    </citation>
    <scope>NUCLEOTIDE SEQUENCE</scope>
    <source>
        <strain evidence="4 5">cv. TO1000</strain>
    </source>
</reference>
<evidence type="ECO:0000256" key="1">
    <source>
        <dbReference type="PROSITE-ProRule" id="PRU00047"/>
    </source>
</evidence>
<name>A0A0D3DK97_BRAOL</name>
<organism evidence="4 5">
    <name type="scientific">Brassica oleracea var. oleracea</name>
    <dbReference type="NCBI Taxonomy" id="109376"/>
    <lineage>
        <taxon>Eukaryota</taxon>
        <taxon>Viridiplantae</taxon>
        <taxon>Streptophyta</taxon>
        <taxon>Embryophyta</taxon>
        <taxon>Tracheophyta</taxon>
        <taxon>Spermatophyta</taxon>
        <taxon>Magnoliopsida</taxon>
        <taxon>eudicotyledons</taxon>
        <taxon>Gunneridae</taxon>
        <taxon>Pentapetalae</taxon>
        <taxon>rosids</taxon>
        <taxon>malvids</taxon>
        <taxon>Brassicales</taxon>
        <taxon>Brassicaceae</taxon>
        <taxon>Brassiceae</taxon>
        <taxon>Brassica</taxon>
    </lineage>
</organism>